<organism evidence="3 4">
    <name type="scientific">Daphnia magna</name>
    <dbReference type="NCBI Taxonomy" id="35525"/>
    <lineage>
        <taxon>Eukaryota</taxon>
        <taxon>Metazoa</taxon>
        <taxon>Ecdysozoa</taxon>
        <taxon>Arthropoda</taxon>
        <taxon>Crustacea</taxon>
        <taxon>Branchiopoda</taxon>
        <taxon>Diplostraca</taxon>
        <taxon>Cladocera</taxon>
        <taxon>Anomopoda</taxon>
        <taxon>Daphniidae</taxon>
        <taxon>Daphnia</taxon>
    </lineage>
</organism>
<evidence type="ECO:0000313" key="3">
    <source>
        <dbReference type="EMBL" id="KZS08674.1"/>
    </source>
</evidence>
<dbReference type="EMBL" id="LRGB01002190">
    <property type="protein sequence ID" value="KZS08674.1"/>
    <property type="molecule type" value="Genomic_DNA"/>
</dbReference>
<reference evidence="3 4" key="1">
    <citation type="submission" date="2016-03" db="EMBL/GenBank/DDBJ databases">
        <title>EvidentialGene: Evidence-directed Construction of Genes on Genomes.</title>
        <authorList>
            <person name="Gilbert D.G."/>
            <person name="Choi J.-H."/>
            <person name="Mockaitis K."/>
            <person name="Colbourne J."/>
            <person name="Pfrender M."/>
        </authorList>
    </citation>
    <scope>NUCLEOTIDE SEQUENCE [LARGE SCALE GENOMIC DNA]</scope>
    <source>
        <strain evidence="3 4">Xinb3</strain>
        <tissue evidence="3">Complete organism</tissue>
    </source>
</reference>
<evidence type="ECO:0000256" key="1">
    <source>
        <dbReference type="ARBA" id="ARBA00022737"/>
    </source>
</evidence>
<dbReference type="PANTHER" id="PTHR24198">
    <property type="entry name" value="ANKYRIN REPEAT AND PROTEIN KINASE DOMAIN-CONTAINING PROTEIN"/>
    <property type="match status" value="1"/>
</dbReference>
<dbReference type="PROSITE" id="PS50088">
    <property type="entry name" value="ANK_REPEAT"/>
    <property type="match status" value="1"/>
</dbReference>
<dbReference type="STRING" id="35525.A0A0P6DCT9"/>
<dbReference type="PANTHER" id="PTHR24198:SF165">
    <property type="entry name" value="ANKYRIN REPEAT-CONTAINING PROTEIN-RELATED"/>
    <property type="match status" value="1"/>
</dbReference>
<keyword evidence="2" id="KW-0040">ANK repeat</keyword>
<dbReference type="AlphaFoldDB" id="A0A0P6DCT9"/>
<dbReference type="OrthoDB" id="194358at2759"/>
<protein>
    <submittedName>
        <fullName evidence="3">Uncharacterized protein</fullName>
    </submittedName>
</protein>
<dbReference type="Proteomes" id="UP000076858">
    <property type="component" value="Unassembled WGS sequence"/>
</dbReference>
<dbReference type="InterPro" id="IPR036770">
    <property type="entry name" value="Ankyrin_rpt-contain_sf"/>
</dbReference>
<dbReference type="SUPFAM" id="SSF48403">
    <property type="entry name" value="Ankyrin repeat"/>
    <property type="match status" value="1"/>
</dbReference>
<dbReference type="Gene3D" id="3.30.460.90">
    <property type="match status" value="1"/>
</dbReference>
<dbReference type="Pfam" id="PF12796">
    <property type="entry name" value="Ank_2"/>
    <property type="match status" value="2"/>
</dbReference>
<evidence type="ECO:0000313" key="4">
    <source>
        <dbReference type="Proteomes" id="UP000076858"/>
    </source>
</evidence>
<keyword evidence="4" id="KW-1185">Reference proteome</keyword>
<keyword evidence="1" id="KW-0677">Repeat</keyword>
<dbReference type="SMART" id="SM00248">
    <property type="entry name" value="ANK"/>
    <property type="match status" value="6"/>
</dbReference>
<sequence length="767" mass="88982">MATTQQPENKKDHELWSLCKKSAHEPVNLNRVASLLRGGADVNSRSNGWTILLWVCWKNQNDSLAKLIRLLLVHGANANDTDANGNRALHILCRFNQTPSLIRSIKALTDSKVDLNVTDRRRWSVLHYLARFNQSKELLPIMELLLENGVNVQATDLEGWNVLHYLARFYQGTDLIQFFHLMIRHKINLESRDLEGWNVLHILCRYYSQRGKLLPIFQLLVENGVDIHCQTYKKLHALELMLFNPCGDFHSTCTWMMSHHRSDWQSLVWNDESVLNMAKLGCQEWTYYFSEKSVYQCHCDKGKSAADYLNEVGYNSTTLCPQCQPTWQFDKFFVYNQNESETISKPIRRVKFTKFVPSIQEKLIPLRSCSIVSSEHDLKPVPEPDNWRWMASAWQKDKLSLDEVEFYLSEHSHWQCLHSCRWCIIFRHVRKYLNSLIDTIRELDDRFESEPLIEYGSWAERSDILAASEFDFGIPLKHFSALAQESGSSADVAVVFAKEDAEVDAFYTDYGISSGRLLFYYKSLIEEASSRIWNVRFFHPVVSLSETCVTLTFIYRGRRDKPLKISIDLSLVVTLTGLPGGPFQDTGAPHLPDVLCKLNARQNEVWERHLVPYRRNERGRWKVSHFVLERDVFLHQSCFPDVSQVLRLLKFFVLMANHRKNPHRDGAEHTIQRKTSPSSYALKTCLFHYMKSCRPPWDPADRIHHCIGVLRAYLAQGTQIKSFFAKNVAACDVSHDSRLIVKEILAKLDIMKKQQGYSLSFDHDVSL</sequence>
<accession>A0A0P6DCT9</accession>
<name>A0A0P6DCT9_9CRUS</name>
<gene>
    <name evidence="3" type="ORF">APZ42_027348</name>
</gene>
<proteinExistence type="predicted"/>
<dbReference type="InterPro" id="IPR002110">
    <property type="entry name" value="Ankyrin_rpt"/>
</dbReference>
<dbReference type="Gene3D" id="1.25.40.20">
    <property type="entry name" value="Ankyrin repeat-containing domain"/>
    <property type="match status" value="1"/>
</dbReference>
<evidence type="ECO:0000256" key="2">
    <source>
        <dbReference type="ARBA" id="ARBA00023043"/>
    </source>
</evidence>
<comment type="caution">
    <text evidence="3">The sequence shown here is derived from an EMBL/GenBank/DDBJ whole genome shotgun (WGS) entry which is preliminary data.</text>
</comment>